<proteinExistence type="predicted"/>
<accession>A0A1B0AJA7</accession>
<dbReference type="EnsemblMetazoa" id="GPAI047636-RA">
    <property type="protein sequence ID" value="GPAI047636-PA"/>
    <property type="gene ID" value="GPAI047636"/>
</dbReference>
<evidence type="ECO:0000313" key="1">
    <source>
        <dbReference type="EnsemblMetazoa" id="GPAI047636-PA"/>
    </source>
</evidence>
<protein>
    <submittedName>
        <fullName evidence="1">Uncharacterized protein</fullName>
    </submittedName>
</protein>
<name>A0A1B0AJA7_GLOPL</name>
<keyword evidence="2" id="KW-1185">Reference proteome</keyword>
<evidence type="ECO:0000313" key="2">
    <source>
        <dbReference type="Proteomes" id="UP000092445"/>
    </source>
</evidence>
<dbReference type="VEuPathDB" id="VectorBase:GPAI047636"/>
<dbReference type="Proteomes" id="UP000092445">
    <property type="component" value="Unassembled WGS sequence"/>
</dbReference>
<organism evidence="1 2">
    <name type="scientific">Glossina pallidipes</name>
    <name type="common">Tsetse fly</name>
    <dbReference type="NCBI Taxonomy" id="7398"/>
    <lineage>
        <taxon>Eukaryota</taxon>
        <taxon>Metazoa</taxon>
        <taxon>Ecdysozoa</taxon>
        <taxon>Arthropoda</taxon>
        <taxon>Hexapoda</taxon>
        <taxon>Insecta</taxon>
        <taxon>Pterygota</taxon>
        <taxon>Neoptera</taxon>
        <taxon>Endopterygota</taxon>
        <taxon>Diptera</taxon>
        <taxon>Brachycera</taxon>
        <taxon>Muscomorpha</taxon>
        <taxon>Hippoboscoidea</taxon>
        <taxon>Glossinidae</taxon>
        <taxon>Glossina</taxon>
    </lineage>
</organism>
<sequence>MALRLQELINTNDFKKTLAHDNGSDHVLIVTYHVVIIHCSLSRNSCLLSLYNTSGVMYAIPKKFSLHHAGRPYWFVNSLSPVDLYTSHKYPMSPERFPARNQLLLHFQ</sequence>
<dbReference type="AlphaFoldDB" id="A0A1B0AJA7"/>
<reference evidence="2" key="1">
    <citation type="submission" date="2014-03" db="EMBL/GenBank/DDBJ databases">
        <authorList>
            <person name="Aksoy S."/>
            <person name="Warren W."/>
            <person name="Wilson R.K."/>
        </authorList>
    </citation>
    <scope>NUCLEOTIDE SEQUENCE [LARGE SCALE GENOMIC DNA]</scope>
    <source>
        <strain evidence="2">IAEA</strain>
    </source>
</reference>
<reference evidence="1" key="2">
    <citation type="submission" date="2020-05" db="UniProtKB">
        <authorList>
            <consortium name="EnsemblMetazoa"/>
        </authorList>
    </citation>
    <scope>IDENTIFICATION</scope>
    <source>
        <strain evidence="1">IAEA</strain>
    </source>
</reference>